<dbReference type="AlphaFoldDB" id="A0A5E4FGF5"/>
<organism evidence="1 2">
    <name type="scientific">Prunus dulcis</name>
    <name type="common">Almond</name>
    <name type="synonym">Amygdalus dulcis</name>
    <dbReference type="NCBI Taxonomy" id="3755"/>
    <lineage>
        <taxon>Eukaryota</taxon>
        <taxon>Viridiplantae</taxon>
        <taxon>Streptophyta</taxon>
        <taxon>Embryophyta</taxon>
        <taxon>Tracheophyta</taxon>
        <taxon>Spermatophyta</taxon>
        <taxon>Magnoliopsida</taxon>
        <taxon>eudicotyledons</taxon>
        <taxon>Gunneridae</taxon>
        <taxon>Pentapetalae</taxon>
        <taxon>rosids</taxon>
        <taxon>fabids</taxon>
        <taxon>Rosales</taxon>
        <taxon>Rosaceae</taxon>
        <taxon>Amygdaloideae</taxon>
        <taxon>Amygdaleae</taxon>
        <taxon>Prunus</taxon>
    </lineage>
</organism>
<dbReference type="InParanoid" id="A0A5E4FGF5"/>
<dbReference type="EMBL" id="CABIKO010000107">
    <property type="protein sequence ID" value="VVA26470.1"/>
    <property type="molecule type" value="Genomic_DNA"/>
</dbReference>
<name>A0A5E4FGF5_PRUDU</name>
<gene>
    <name evidence="1" type="ORF">ALMOND_2B015297</name>
</gene>
<dbReference type="Gramene" id="VVA26470">
    <property type="protein sequence ID" value="VVA26470"/>
    <property type="gene ID" value="Prudul26B015297"/>
</dbReference>
<dbReference type="Proteomes" id="UP000327085">
    <property type="component" value="Chromosome 4"/>
</dbReference>
<reference evidence="2" key="1">
    <citation type="journal article" date="2020" name="Plant J.">
        <title>Transposons played a major role in the diversification between the closely related almond and peach genomes: results from the almond genome sequence.</title>
        <authorList>
            <person name="Alioto T."/>
            <person name="Alexiou K.G."/>
            <person name="Bardil A."/>
            <person name="Barteri F."/>
            <person name="Castanera R."/>
            <person name="Cruz F."/>
            <person name="Dhingra A."/>
            <person name="Duval H."/>
            <person name="Fernandez I Marti A."/>
            <person name="Frias L."/>
            <person name="Galan B."/>
            <person name="Garcia J.L."/>
            <person name="Howad W."/>
            <person name="Gomez-Garrido J."/>
            <person name="Gut M."/>
            <person name="Julca I."/>
            <person name="Morata J."/>
            <person name="Puigdomenech P."/>
            <person name="Ribeca P."/>
            <person name="Rubio Cabetas M.J."/>
            <person name="Vlasova A."/>
            <person name="Wirthensohn M."/>
            <person name="Garcia-Mas J."/>
            <person name="Gabaldon T."/>
            <person name="Casacuberta J.M."/>
            <person name="Arus P."/>
        </authorList>
    </citation>
    <scope>NUCLEOTIDE SEQUENCE [LARGE SCALE GENOMIC DNA]</scope>
    <source>
        <strain evidence="2">cv. Texas</strain>
    </source>
</reference>
<sequence length="79" mass="8717">MSRRIKEEARNAGLLGRMGEQSLANEHLNVEVMEGVGDGVEGLEREVYAHCEEDIQDEHVQHASLTQGSDAFNLGPLIE</sequence>
<evidence type="ECO:0000313" key="2">
    <source>
        <dbReference type="Proteomes" id="UP000327085"/>
    </source>
</evidence>
<accession>A0A5E4FGF5</accession>
<protein>
    <submittedName>
        <fullName evidence="1">Uncharacterized protein</fullName>
    </submittedName>
</protein>
<proteinExistence type="predicted"/>
<evidence type="ECO:0000313" key="1">
    <source>
        <dbReference type="EMBL" id="VVA26470.1"/>
    </source>
</evidence>